<evidence type="ECO:0000313" key="1">
    <source>
        <dbReference type="EMBL" id="STY31760.1"/>
    </source>
</evidence>
<proteinExistence type="predicted"/>
<organism evidence="1 2">
    <name type="scientific">Legionella wadsworthii</name>
    <dbReference type="NCBI Taxonomy" id="28088"/>
    <lineage>
        <taxon>Bacteria</taxon>
        <taxon>Pseudomonadati</taxon>
        <taxon>Pseudomonadota</taxon>
        <taxon>Gammaproteobacteria</taxon>
        <taxon>Legionellales</taxon>
        <taxon>Legionellaceae</taxon>
        <taxon>Legionella</taxon>
    </lineage>
</organism>
<gene>
    <name evidence="1" type="ORF">NCTC11532_03054</name>
</gene>
<accession>A0A378LWU9</accession>
<sequence length="322" mass="35588">MKWTDRLWAATNWTLDTTIHALADTMSTCGTLVSVAGGAAYAISNVLHTQDVSAAYYGGVRTTGNFSLGVNITNLGYSFNDLLPWYYSNQINNKTPSYNLTEYVSSIMLINASAICIGTGAVLKTLGDNIHYWQQNREERREYSQTHQMEIANPSLKEYVYVSAEAVASGLTLAMFSTAVVAAVLNFSNLSLPDFTYPPKGDQKVYGEHYRGAVITQPFNISLDLGVSNFTIPVYFDNLNILLNKTANGTANATYGGGFFFKSNGATPKPSFEVTETFTSMTGFSAYIAKNFFNKKKNRLHIERIKEAEELSYTLVDLDLKN</sequence>
<reference evidence="1 2" key="1">
    <citation type="submission" date="2018-06" db="EMBL/GenBank/DDBJ databases">
        <authorList>
            <consortium name="Pathogen Informatics"/>
            <person name="Doyle S."/>
        </authorList>
    </citation>
    <scope>NUCLEOTIDE SEQUENCE [LARGE SCALE GENOMIC DNA]</scope>
    <source>
        <strain evidence="1 2">NCTC11532</strain>
    </source>
</reference>
<dbReference type="OrthoDB" id="5638471at2"/>
<name>A0A378LWU9_9GAMM</name>
<dbReference type="Proteomes" id="UP000255297">
    <property type="component" value="Unassembled WGS sequence"/>
</dbReference>
<dbReference type="AlphaFoldDB" id="A0A378LWU9"/>
<protein>
    <submittedName>
        <fullName evidence="1">Uncharacterized protein</fullName>
    </submittedName>
</protein>
<dbReference type="EMBL" id="UGPB01000001">
    <property type="protein sequence ID" value="STY31760.1"/>
    <property type="molecule type" value="Genomic_DNA"/>
</dbReference>
<dbReference type="RefSeq" id="WP_031566696.1">
    <property type="nucleotide sequence ID" value="NZ_CAAAIS010000014.1"/>
</dbReference>
<keyword evidence="2" id="KW-1185">Reference proteome</keyword>
<evidence type="ECO:0000313" key="2">
    <source>
        <dbReference type="Proteomes" id="UP000255297"/>
    </source>
</evidence>